<keyword evidence="3" id="KW-1185">Reference proteome</keyword>
<proteinExistence type="predicted"/>
<organism evidence="2 3">
    <name type="scientific">Cribrihabitans marinus</name>
    <dbReference type="NCBI Taxonomy" id="1227549"/>
    <lineage>
        <taxon>Bacteria</taxon>
        <taxon>Pseudomonadati</taxon>
        <taxon>Pseudomonadota</taxon>
        <taxon>Alphaproteobacteria</taxon>
        <taxon>Rhodobacterales</taxon>
        <taxon>Paracoccaceae</taxon>
        <taxon>Cribrihabitans</taxon>
    </lineage>
</organism>
<dbReference type="Proteomes" id="UP000199379">
    <property type="component" value="Unassembled WGS sequence"/>
</dbReference>
<gene>
    <name evidence="2" type="ORF">SAMN05444007_104159</name>
</gene>
<accession>A0A1H6XRP1</accession>
<dbReference type="CDD" id="cd17470">
    <property type="entry name" value="T3SS_Flik_C"/>
    <property type="match status" value="1"/>
</dbReference>
<dbReference type="InterPro" id="IPR021136">
    <property type="entry name" value="Flagellar_hook_control-like_C"/>
</dbReference>
<evidence type="ECO:0000313" key="2">
    <source>
        <dbReference type="EMBL" id="SEJ31738.1"/>
    </source>
</evidence>
<dbReference type="EMBL" id="FNYD01000004">
    <property type="protein sequence ID" value="SEJ31738.1"/>
    <property type="molecule type" value="Genomic_DNA"/>
</dbReference>
<feature type="domain" description="Flagellar hook-length control protein-like C-terminal" evidence="1">
    <location>
        <begin position="40"/>
        <end position="112"/>
    </location>
</feature>
<evidence type="ECO:0000313" key="3">
    <source>
        <dbReference type="Proteomes" id="UP000199379"/>
    </source>
</evidence>
<dbReference type="InterPro" id="IPR038610">
    <property type="entry name" value="FliK-like_C_sf"/>
</dbReference>
<dbReference type="AlphaFoldDB" id="A0A1H6XRP1"/>
<dbReference type="Gene3D" id="3.30.750.140">
    <property type="match status" value="1"/>
</dbReference>
<dbReference type="STRING" id="1227549.SAMN05444007_104159"/>
<name>A0A1H6XRP1_9RHOB</name>
<protein>
    <submittedName>
        <fullName evidence="2">Hook-length control protein FliK</fullName>
    </submittedName>
</protein>
<evidence type="ECO:0000259" key="1">
    <source>
        <dbReference type="Pfam" id="PF02120"/>
    </source>
</evidence>
<reference evidence="2 3" key="1">
    <citation type="submission" date="2016-10" db="EMBL/GenBank/DDBJ databases">
        <authorList>
            <person name="de Groot N.N."/>
        </authorList>
    </citation>
    <scope>NUCLEOTIDE SEQUENCE [LARGE SCALE GENOMIC DNA]</scope>
    <source>
        <strain evidence="2 3">DSM 29340</strain>
    </source>
</reference>
<sequence length="152" mass="16173">MLEAGPRQIGSVAAAAAMPQAHAAETARSVAAQLSDAVQRRSEGRFELSLNPEELGRVQLSVRSTETGLVVTLLTERAETQELMRRHMDQLAEEFSRIGYGDVAFDFSGSGGDPSDRPREQGLSAIPVADTGAVPAAERAANALHCGLDMRL</sequence>
<dbReference type="Pfam" id="PF02120">
    <property type="entry name" value="Flg_hook"/>
    <property type="match status" value="1"/>
</dbReference>